<feature type="region of interest" description="Disordered" evidence="1">
    <location>
        <begin position="941"/>
        <end position="1125"/>
    </location>
</feature>
<feature type="compositionally biased region" description="Low complexity" evidence="1">
    <location>
        <begin position="39"/>
        <end position="49"/>
    </location>
</feature>
<feature type="compositionally biased region" description="Polar residues" evidence="1">
    <location>
        <begin position="947"/>
        <end position="964"/>
    </location>
</feature>
<gene>
    <name evidence="2" type="ORF">CYCCA115_LOCUS1186</name>
</gene>
<feature type="region of interest" description="Disordered" evidence="1">
    <location>
        <begin position="319"/>
        <end position="409"/>
    </location>
</feature>
<dbReference type="Proteomes" id="UP001295423">
    <property type="component" value="Unassembled WGS sequence"/>
</dbReference>
<feature type="region of interest" description="Disordered" evidence="1">
    <location>
        <begin position="289"/>
        <end position="308"/>
    </location>
</feature>
<proteinExistence type="predicted"/>
<evidence type="ECO:0000313" key="3">
    <source>
        <dbReference type="Proteomes" id="UP001295423"/>
    </source>
</evidence>
<feature type="compositionally biased region" description="Basic and acidic residues" evidence="1">
    <location>
        <begin position="995"/>
        <end position="1074"/>
    </location>
</feature>
<feature type="region of interest" description="Disordered" evidence="1">
    <location>
        <begin position="725"/>
        <end position="776"/>
    </location>
</feature>
<protein>
    <submittedName>
        <fullName evidence="2">Uncharacterized protein</fullName>
    </submittedName>
</protein>
<keyword evidence="3" id="KW-1185">Reference proteome</keyword>
<feature type="compositionally biased region" description="Low complexity" evidence="1">
    <location>
        <begin position="539"/>
        <end position="558"/>
    </location>
</feature>
<comment type="caution">
    <text evidence="2">The sequence shown here is derived from an EMBL/GenBank/DDBJ whole genome shotgun (WGS) entry which is preliminary data.</text>
</comment>
<feature type="region of interest" description="Disordered" evidence="1">
    <location>
        <begin position="498"/>
        <end position="567"/>
    </location>
</feature>
<dbReference type="AlphaFoldDB" id="A0AAD2CE79"/>
<reference evidence="2" key="1">
    <citation type="submission" date="2023-08" db="EMBL/GenBank/DDBJ databases">
        <authorList>
            <person name="Audoor S."/>
            <person name="Bilcke G."/>
        </authorList>
    </citation>
    <scope>NUCLEOTIDE SEQUENCE</scope>
</reference>
<feature type="region of interest" description="Disordered" evidence="1">
    <location>
        <begin position="30"/>
        <end position="54"/>
    </location>
</feature>
<feature type="compositionally biased region" description="Polar residues" evidence="1">
    <location>
        <begin position="381"/>
        <end position="397"/>
    </location>
</feature>
<evidence type="ECO:0000256" key="1">
    <source>
        <dbReference type="SAM" id="MobiDB-lite"/>
    </source>
</evidence>
<evidence type="ECO:0000313" key="2">
    <source>
        <dbReference type="EMBL" id="CAJ1926061.1"/>
    </source>
</evidence>
<accession>A0AAD2CE79</accession>
<organism evidence="2 3">
    <name type="scientific">Cylindrotheca closterium</name>
    <dbReference type="NCBI Taxonomy" id="2856"/>
    <lineage>
        <taxon>Eukaryota</taxon>
        <taxon>Sar</taxon>
        <taxon>Stramenopiles</taxon>
        <taxon>Ochrophyta</taxon>
        <taxon>Bacillariophyta</taxon>
        <taxon>Bacillariophyceae</taxon>
        <taxon>Bacillariophycidae</taxon>
        <taxon>Bacillariales</taxon>
        <taxon>Bacillariaceae</taxon>
        <taxon>Cylindrotheca</taxon>
    </lineage>
</organism>
<name>A0AAD2CE79_9STRA</name>
<feature type="compositionally biased region" description="Basic and acidic residues" evidence="1">
    <location>
        <begin position="752"/>
        <end position="761"/>
    </location>
</feature>
<dbReference type="EMBL" id="CAKOGP040000002">
    <property type="protein sequence ID" value="CAJ1926061.1"/>
    <property type="molecule type" value="Genomic_DNA"/>
</dbReference>
<sequence>MPTQSRGFYNCDYCGIACDTPEEAKDHEFHCPKRAGSQPNNSSAPAPSATPVQPRYPPGAIMPPSHPYFNMPPQEMEYPPAMMHPMAAMNPKEKCITLLGPHERTQLSLEDEIACQNIELFEVTADEIAELNRNGVNVVAKQVGIRCIHSGRIPATAAQSTLFPGSLGDIAKCVRTIADNHLSVSERVPPEVREACKRAASKREQGEEGNDSDQMASLIGYCVEFCSRLRIVNKQPHKTGIEFSVGPEMGQYPAAYGMSTPMVPGRMGGPGPYSVDRYAPMMGMERMSFRTPGPPMSRGGPPLSAMMGGATQGLEAVSATPLQSARNREGAPGMYSAERDGAPTQAGYPPQYPPGQGPPSSFGRPDGPPGGPNPSDASYEGQAQEQGQMSAQRQDGTPPSGYSEMTQYDLPPHFPYYQERDRSWHCKYCSHVPPQYRDPQGLWTSPSGSPPPGNFIDEHLSMCRLYHQTVSSQHMYQSASYAPSMYGPQHPASMYGPPPGPWDAHYPSQPGFSYPGMPDGRYPEEAYADQRGGLPGQRPSHLGPPSTTSGPPTRTSAPPALPRPENSADTIRHCVSHLLMKEGEYYARDPDNAKIPRLVLEDDRLLLTDYFFHLMKQLRLCRFSESDRKTRGGKREKIKIGYGGLQCVHCADVPNSRKFFWSNVDRLANSFAEIPGHVLKCRRCPQQTKEALLNLKAFHPEQMARLPRGSQKVFFRRMWRRLHDEDPGATGIPASTSNEENVTPEKANLDSPESKGSDSKSGHSSPGSPRNDDSIVPILPTKEAAEVLAKSKDHEKDSASSSNILLAVSEDKNWLSDMDCFIRKQIEVFCATEEDVATARSDRKYPVKVGQVGIRCIHCSTAEGGATGQAVSYPFSISGIYESVREFQRLHLDSCENVTEETKVKLAAFKGSSSLSSVLRKYYVSAARALGLQDSSEGIRASGESVPITSQGAFNTPDQQSTPKLANKSEDDDEAKSSDVEAGTSSPSEKAPAVSEKDKAASGESESNKLDKSAAESKESEEKESEKDVSTIKAPESMKADNKDAEDNTPKKKGSDTIASEKSESDEQAPESRSDSPVSTSTAGKKRASPTADSEPPAKMAKTDATVETNDTAVDTAKTPRKTSE</sequence>